<evidence type="ECO:0000313" key="2">
    <source>
        <dbReference type="RefSeq" id="XP_014669106.1"/>
    </source>
</evidence>
<sequence length="267" mass="31458">MKDDSDHSTNWLLDCINKVITSQPPYEIAVWKHDVEEGHKLSRQYDWDEVPSENPNIHYHIIFGGKLTSQLRDCNKWKTLRTQLKMITTSFKSMLLYQPRAMVCYCKLPGKELIMLTPVKGILSEMIDSIKQEEVKEMNQKKFVERKSKEMIRARGESTANMYVQALIKIINKNNYGTSEEVLDFLGTHYKENINKELLSPYDISLKNLYTDTMRREKMIQSAINLTNVGNRNKSMWNLISEWKPLTTYWSPYFSRGWKIRTKSRNS</sequence>
<protein>
    <submittedName>
        <fullName evidence="2">Uncharacterized protein LOC106810312</fullName>
    </submittedName>
</protein>
<proteinExistence type="predicted"/>
<evidence type="ECO:0000313" key="1">
    <source>
        <dbReference type="Proteomes" id="UP000695022"/>
    </source>
</evidence>
<dbReference type="RefSeq" id="XP_014669106.1">
    <property type="nucleotide sequence ID" value="XM_014813620.1"/>
</dbReference>
<dbReference type="Proteomes" id="UP000695022">
    <property type="component" value="Unplaced"/>
</dbReference>
<gene>
    <name evidence="2" type="primary">LOC106810312</name>
</gene>
<accession>A0ABM1EA85</accession>
<reference evidence="2" key="1">
    <citation type="submission" date="2025-08" db="UniProtKB">
        <authorList>
            <consortium name="RefSeq"/>
        </authorList>
    </citation>
    <scope>IDENTIFICATION</scope>
</reference>
<organism evidence="1 2">
    <name type="scientific">Priapulus caudatus</name>
    <name type="common">Priapulid worm</name>
    <dbReference type="NCBI Taxonomy" id="37621"/>
    <lineage>
        <taxon>Eukaryota</taxon>
        <taxon>Metazoa</taxon>
        <taxon>Ecdysozoa</taxon>
        <taxon>Scalidophora</taxon>
        <taxon>Priapulida</taxon>
        <taxon>Priapulimorpha</taxon>
        <taxon>Priapulimorphida</taxon>
        <taxon>Priapulidae</taxon>
        <taxon>Priapulus</taxon>
    </lineage>
</organism>
<name>A0ABM1EA85_PRICU</name>
<keyword evidence="1" id="KW-1185">Reference proteome</keyword>
<dbReference type="GeneID" id="106810312"/>